<accession>A0A7X3SI23</accession>
<dbReference type="EMBL" id="WUQX01000001">
    <property type="protein sequence ID" value="MXP74681.1"/>
    <property type="molecule type" value="Genomic_DNA"/>
</dbReference>
<name>A0A7X3SI23_9FIRM</name>
<dbReference type="Gene3D" id="3.40.50.300">
    <property type="entry name" value="P-loop containing nucleotide triphosphate hydrolases"/>
    <property type="match status" value="1"/>
</dbReference>
<dbReference type="SUPFAM" id="SSF52540">
    <property type="entry name" value="P-loop containing nucleoside triphosphate hydrolases"/>
    <property type="match status" value="1"/>
</dbReference>
<protein>
    <submittedName>
        <fullName evidence="1">AAA family ATPase</fullName>
    </submittedName>
</protein>
<gene>
    <name evidence="1" type="ORF">GN277_04600</name>
</gene>
<evidence type="ECO:0000313" key="1">
    <source>
        <dbReference type="EMBL" id="MXP74681.1"/>
    </source>
</evidence>
<sequence length="204" mass="23432">MKLYFILVTGIPAAGKSTMAEAISERLKLPVISKDTIKELLFDHVGFQSRAEKVNLGIASMEIMYYAAGQLMKAGQPFILENNFEYSSEHGIKNLLEKYQYSALTITLTGDYKVIYQRFQERESSPDRHRGHVVNDCYPEKDNLNALKTETISYENFVCGIEKRGFDAFWVDGKKIKVDTTDFSKINMEKLFSQIEEWKEEGNL</sequence>
<organism evidence="1 2">
    <name type="scientific">Sporofaciens musculi</name>
    <dbReference type="NCBI Taxonomy" id="2681861"/>
    <lineage>
        <taxon>Bacteria</taxon>
        <taxon>Bacillati</taxon>
        <taxon>Bacillota</taxon>
        <taxon>Clostridia</taxon>
        <taxon>Lachnospirales</taxon>
        <taxon>Lachnospiraceae</taxon>
        <taxon>Sporofaciens</taxon>
    </lineage>
</organism>
<comment type="caution">
    <text evidence="1">The sequence shown here is derived from an EMBL/GenBank/DDBJ whole genome shotgun (WGS) entry which is preliminary data.</text>
</comment>
<dbReference type="Pfam" id="PF13238">
    <property type="entry name" value="AAA_18"/>
    <property type="match status" value="1"/>
</dbReference>
<dbReference type="Proteomes" id="UP000460412">
    <property type="component" value="Unassembled WGS sequence"/>
</dbReference>
<dbReference type="InterPro" id="IPR027417">
    <property type="entry name" value="P-loop_NTPase"/>
</dbReference>
<proteinExistence type="predicted"/>
<dbReference type="PANTHER" id="PTHR37807:SF3">
    <property type="entry name" value="OS07G0160300 PROTEIN"/>
    <property type="match status" value="1"/>
</dbReference>
<keyword evidence="2" id="KW-1185">Reference proteome</keyword>
<dbReference type="PANTHER" id="PTHR37807">
    <property type="entry name" value="OS07G0160300 PROTEIN"/>
    <property type="match status" value="1"/>
</dbReference>
<reference evidence="1 2" key="1">
    <citation type="submission" date="2019-12" db="EMBL/GenBank/DDBJ databases">
        <title>Sporaefaciens musculi gen. nov., sp. nov., a novel bacterium isolated from the caecum of an obese mouse.</title>
        <authorList>
            <person name="Rasmussen T.S."/>
            <person name="Streidl T."/>
            <person name="Hitch T.C.A."/>
            <person name="Wortmann E."/>
            <person name="Deptula P."/>
            <person name="Hansen M."/>
            <person name="Nielsen D.S."/>
            <person name="Clavel T."/>
            <person name="Vogensen F.K."/>
        </authorList>
    </citation>
    <scope>NUCLEOTIDE SEQUENCE [LARGE SCALE GENOMIC DNA]</scope>
    <source>
        <strain evidence="1 2">WCA-9-b2</strain>
    </source>
</reference>
<dbReference type="AlphaFoldDB" id="A0A7X3SI23"/>
<evidence type="ECO:0000313" key="2">
    <source>
        <dbReference type="Proteomes" id="UP000460412"/>
    </source>
</evidence>
<dbReference type="RefSeq" id="WP_159750030.1">
    <property type="nucleotide sequence ID" value="NZ_WUQX01000001.1"/>
</dbReference>